<dbReference type="EMBL" id="LCWV01000004">
    <property type="protein sequence ID" value="PWI73870.1"/>
    <property type="molecule type" value="Genomic_DNA"/>
</dbReference>
<dbReference type="Proteomes" id="UP000245956">
    <property type="component" value="Unassembled WGS sequence"/>
</dbReference>
<feature type="compositionally biased region" description="Basic and acidic residues" evidence="1">
    <location>
        <begin position="49"/>
        <end position="59"/>
    </location>
</feature>
<accession>A0A2U3EHF5</accession>
<feature type="region of interest" description="Disordered" evidence="1">
    <location>
        <begin position="18"/>
        <end position="59"/>
    </location>
</feature>
<proteinExistence type="predicted"/>
<reference evidence="2 3" key="1">
    <citation type="journal article" date="2016" name="Front. Microbiol.">
        <title>Genome and transcriptome sequences reveal the specific parasitism of the nematophagous Purpureocillium lilacinum 36-1.</title>
        <authorList>
            <person name="Xie J."/>
            <person name="Li S."/>
            <person name="Mo C."/>
            <person name="Xiao X."/>
            <person name="Peng D."/>
            <person name="Wang G."/>
            <person name="Xiao Y."/>
        </authorList>
    </citation>
    <scope>NUCLEOTIDE SEQUENCE [LARGE SCALE GENOMIC DNA]</scope>
    <source>
        <strain evidence="2 3">36-1</strain>
    </source>
</reference>
<protein>
    <submittedName>
        <fullName evidence="2">Uncharacterized protein</fullName>
    </submittedName>
</protein>
<comment type="caution">
    <text evidence="2">The sequence shown here is derived from an EMBL/GenBank/DDBJ whole genome shotgun (WGS) entry which is preliminary data.</text>
</comment>
<evidence type="ECO:0000256" key="1">
    <source>
        <dbReference type="SAM" id="MobiDB-lite"/>
    </source>
</evidence>
<evidence type="ECO:0000313" key="3">
    <source>
        <dbReference type="Proteomes" id="UP000245956"/>
    </source>
</evidence>
<dbReference type="AlphaFoldDB" id="A0A2U3EHF5"/>
<evidence type="ECO:0000313" key="2">
    <source>
        <dbReference type="EMBL" id="PWI73870.1"/>
    </source>
</evidence>
<sequence>MMNRPRMRFREVIDRPGGKLGRVTAVPGPQHGWGRRGAHGASVTTTSGHADRVKVSDSRRGAGGWWPEHWWRGETLVVDRPPPLCHSACRHATISDRRGRPKMPGADGGCGLIEREDMIGPRQNGGGGDGMGRVLLQEDGLHLHHAWAPTLRGDNRLYRPQPLNHIRCSLTSHGFLESRSNTFNVGAEGERKQCAQCSQPDKQASMAIDLLASLNPRPIHRPPPALPGRPPCISHLASRIVQQLCSLAAAASVMRSHLAANAATQTLPCR</sequence>
<name>A0A2U3EHF5_PURLI</name>
<gene>
    <name evidence="2" type="ORF">PCL_09146</name>
</gene>
<organism evidence="2 3">
    <name type="scientific">Purpureocillium lilacinum</name>
    <name type="common">Paecilomyces lilacinus</name>
    <dbReference type="NCBI Taxonomy" id="33203"/>
    <lineage>
        <taxon>Eukaryota</taxon>
        <taxon>Fungi</taxon>
        <taxon>Dikarya</taxon>
        <taxon>Ascomycota</taxon>
        <taxon>Pezizomycotina</taxon>
        <taxon>Sordariomycetes</taxon>
        <taxon>Hypocreomycetidae</taxon>
        <taxon>Hypocreales</taxon>
        <taxon>Ophiocordycipitaceae</taxon>
        <taxon>Purpureocillium</taxon>
    </lineage>
</organism>